<dbReference type="GO" id="GO:0005886">
    <property type="term" value="C:plasma membrane"/>
    <property type="evidence" value="ECO:0007669"/>
    <property type="project" value="TreeGrafter"/>
</dbReference>
<keyword evidence="1" id="KW-0067">ATP-binding</keyword>
<dbReference type="EMBL" id="BRXZ01007649">
    <property type="protein sequence ID" value="GMI30797.1"/>
    <property type="molecule type" value="Genomic_DNA"/>
</dbReference>
<dbReference type="PROSITE" id="PS51455">
    <property type="entry name" value="PIPK"/>
    <property type="match status" value="1"/>
</dbReference>
<evidence type="ECO:0000259" key="3">
    <source>
        <dbReference type="PROSITE" id="PS51455"/>
    </source>
</evidence>
<dbReference type="InterPro" id="IPR002498">
    <property type="entry name" value="PInositol-4-P-4/5-kinase_core"/>
</dbReference>
<dbReference type="InterPro" id="IPR023610">
    <property type="entry name" value="PInositol-4/5-P-5/4-kinase"/>
</dbReference>
<comment type="caution">
    <text evidence="4">The sequence shown here is derived from an EMBL/GenBank/DDBJ whole genome shotgun (WGS) entry which is preliminary data.</text>
</comment>
<dbReference type="Gene3D" id="3.30.800.10">
    <property type="entry name" value="Phosphatidylinositol Phosphate Kinase II Beta"/>
    <property type="match status" value="1"/>
</dbReference>
<evidence type="ECO:0000313" key="4">
    <source>
        <dbReference type="EMBL" id="GMI30797.1"/>
    </source>
</evidence>
<dbReference type="CDD" id="cd00139">
    <property type="entry name" value="PIPKc"/>
    <property type="match status" value="1"/>
</dbReference>
<evidence type="ECO:0000256" key="2">
    <source>
        <dbReference type="SAM" id="MobiDB-lite"/>
    </source>
</evidence>
<dbReference type="InterPro" id="IPR027483">
    <property type="entry name" value="PInositol-4-P-4/5-kinase_C_sf"/>
</dbReference>
<dbReference type="SUPFAM" id="SSF56104">
    <property type="entry name" value="SAICAR synthase-like"/>
    <property type="match status" value="1"/>
</dbReference>
<dbReference type="AlphaFoldDB" id="A0A9W7G3I7"/>
<dbReference type="Pfam" id="PF01504">
    <property type="entry name" value="PIP5K"/>
    <property type="match status" value="1"/>
</dbReference>
<evidence type="ECO:0000313" key="5">
    <source>
        <dbReference type="Proteomes" id="UP001165082"/>
    </source>
</evidence>
<keyword evidence="1" id="KW-0808">Transferase</keyword>
<feature type="region of interest" description="Disordered" evidence="2">
    <location>
        <begin position="276"/>
        <end position="296"/>
    </location>
</feature>
<feature type="domain" description="PIPK" evidence="3">
    <location>
        <begin position="1"/>
        <end position="428"/>
    </location>
</feature>
<accession>A0A9W7G3I7</accession>
<dbReference type="Proteomes" id="UP001165082">
    <property type="component" value="Unassembled WGS sequence"/>
</dbReference>
<evidence type="ECO:0000256" key="1">
    <source>
        <dbReference type="PROSITE-ProRule" id="PRU00781"/>
    </source>
</evidence>
<dbReference type="PANTHER" id="PTHR23086">
    <property type="entry name" value="PHOSPHATIDYLINOSITOL-4-PHOSPHATE 5-KINASE"/>
    <property type="match status" value="1"/>
</dbReference>
<dbReference type="GO" id="GO:0005524">
    <property type="term" value="F:ATP binding"/>
    <property type="evidence" value="ECO:0007669"/>
    <property type="project" value="UniProtKB-UniRule"/>
</dbReference>
<organism evidence="4 5">
    <name type="scientific">Triparma retinervis</name>
    <dbReference type="NCBI Taxonomy" id="2557542"/>
    <lineage>
        <taxon>Eukaryota</taxon>
        <taxon>Sar</taxon>
        <taxon>Stramenopiles</taxon>
        <taxon>Ochrophyta</taxon>
        <taxon>Bolidophyceae</taxon>
        <taxon>Parmales</taxon>
        <taxon>Triparmaceae</taxon>
        <taxon>Triparma</taxon>
    </lineage>
</organism>
<dbReference type="SMART" id="SM00330">
    <property type="entry name" value="PIPKc"/>
    <property type="match status" value="1"/>
</dbReference>
<dbReference type="GO" id="GO:0046854">
    <property type="term" value="P:phosphatidylinositol phosphate biosynthetic process"/>
    <property type="evidence" value="ECO:0007669"/>
    <property type="project" value="TreeGrafter"/>
</dbReference>
<dbReference type="InterPro" id="IPR027484">
    <property type="entry name" value="PInositol-4-P-5-kinase_N"/>
</dbReference>
<keyword evidence="1" id="KW-0418">Kinase</keyword>
<dbReference type="Gene3D" id="3.30.810.10">
    <property type="entry name" value="2-Layer Sandwich"/>
    <property type="match status" value="1"/>
</dbReference>
<name>A0A9W7G3I7_9STRA</name>
<keyword evidence="1" id="KW-0547">Nucleotide-binding</keyword>
<protein>
    <recommendedName>
        <fullName evidence="3">PIPK domain-containing protein</fullName>
    </recommendedName>
</protein>
<dbReference type="OrthoDB" id="2129491at2759"/>
<reference evidence="4" key="1">
    <citation type="submission" date="2022-07" db="EMBL/GenBank/DDBJ databases">
        <title>Genome analysis of Parmales, a sister group of diatoms, reveals the evolutionary specialization of diatoms from phago-mixotrophs to photoautotrophs.</title>
        <authorList>
            <person name="Ban H."/>
            <person name="Sato S."/>
            <person name="Yoshikawa S."/>
            <person name="Kazumasa Y."/>
            <person name="Nakamura Y."/>
            <person name="Ichinomiya M."/>
            <person name="Saitoh K."/>
            <person name="Sato N."/>
            <person name="Blanc-Mathieu R."/>
            <person name="Endo H."/>
            <person name="Kuwata A."/>
            <person name="Ogata H."/>
        </authorList>
    </citation>
    <scope>NUCLEOTIDE SEQUENCE</scope>
</reference>
<proteinExistence type="predicted"/>
<gene>
    <name evidence="4" type="ORF">TrRE_jg2244</name>
</gene>
<dbReference type="GO" id="GO:0016308">
    <property type="term" value="F:1-phosphatidylinositol-4-phosphate 5-kinase activity"/>
    <property type="evidence" value="ECO:0007669"/>
    <property type="project" value="TreeGrafter"/>
</dbReference>
<sequence length="429" mass="47800">MTSLLVKTKFLHTRNLALSALPLITSDTSSPLLVNVSTALSDLHLPPTLRSNSSEWEVEEVEGEVFRSLRKHWGVKERKHKQRMGGGFRAFKSNSKGAARAGTIFFFSEDGGYLIKTIPNRERDVLVRMLGGYEGYMKGERGSLLTRFLGVYDLKRRERKGKGWWGREERKTVVVMNSIFPVNAKMTERYDLKGSTVGRRSGKGGGGVMKDLDLMEDVERERGRGRRGRGWRGWGIEVGGRRKNRVMRQLRKDVGFLEGEMVMDYSLLVGVKGKEEEEVEEVGGGEGEGEDEGGEELEEIKDLVERRRGRKRRKIWRAGKGVVGVVGKVGKGAGKKIMQAARTVFIGGEDGGASVAVNGGNVSVMGGKRKGEGCIVYLGLIDFLQPWTNRKVMERQLKGMMGYNLQGVSCAHPKFYSERFLAFVDAVIS</sequence>
<keyword evidence="5" id="KW-1185">Reference proteome</keyword>
<dbReference type="PANTHER" id="PTHR23086:SF8">
    <property type="entry name" value="PHOSPHATIDYLINOSITOL 5-PHOSPHATE 4-KINASE, ISOFORM A"/>
    <property type="match status" value="1"/>
</dbReference>